<evidence type="ECO:0000313" key="12">
    <source>
        <dbReference type="Proteomes" id="UP000039865"/>
    </source>
</evidence>
<accession>A0A078AMG7</accession>
<dbReference type="EC" id="2.7.7.15" evidence="8"/>
<dbReference type="Proteomes" id="UP000039865">
    <property type="component" value="Unassembled WGS sequence"/>
</dbReference>
<dbReference type="InParanoid" id="A0A078AMG7"/>
<feature type="region of interest" description="Disordered" evidence="9">
    <location>
        <begin position="1"/>
        <end position="87"/>
    </location>
</feature>
<dbReference type="EMBL" id="CCKQ01011540">
    <property type="protein sequence ID" value="CDW83111.1"/>
    <property type="molecule type" value="Genomic_DNA"/>
</dbReference>
<evidence type="ECO:0000256" key="8">
    <source>
        <dbReference type="ARBA" id="ARBA00026101"/>
    </source>
</evidence>
<keyword evidence="4 11" id="KW-0548">Nucleotidyltransferase</keyword>
<proteinExistence type="inferred from homology"/>
<evidence type="ECO:0000256" key="2">
    <source>
        <dbReference type="ARBA" id="ARBA00022516"/>
    </source>
</evidence>
<gene>
    <name evidence="11" type="primary">Contig16163.g17226</name>
    <name evidence="11" type="ORF">STYLEM_12150</name>
</gene>
<keyword evidence="2" id="KW-0444">Lipid biosynthesis</keyword>
<dbReference type="PANTHER" id="PTHR10739">
    <property type="entry name" value="CYTIDYLYLTRANSFERASE"/>
    <property type="match status" value="1"/>
</dbReference>
<dbReference type="Pfam" id="PF01467">
    <property type="entry name" value="CTP_transf_like"/>
    <property type="match status" value="1"/>
</dbReference>
<dbReference type="GO" id="GO:0004105">
    <property type="term" value="F:choline-phosphate cytidylyltransferase activity"/>
    <property type="evidence" value="ECO:0007669"/>
    <property type="project" value="UniProtKB-EC"/>
</dbReference>
<evidence type="ECO:0000256" key="4">
    <source>
        <dbReference type="ARBA" id="ARBA00022695"/>
    </source>
</evidence>
<evidence type="ECO:0000256" key="3">
    <source>
        <dbReference type="ARBA" id="ARBA00022679"/>
    </source>
</evidence>
<evidence type="ECO:0000256" key="9">
    <source>
        <dbReference type="SAM" id="MobiDB-lite"/>
    </source>
</evidence>
<dbReference type="InterPro" id="IPR041723">
    <property type="entry name" value="CCT"/>
</dbReference>
<dbReference type="NCBIfam" id="TIGR00125">
    <property type="entry name" value="cyt_tran_rel"/>
    <property type="match status" value="1"/>
</dbReference>
<dbReference type="GO" id="GO:0031210">
    <property type="term" value="F:phosphatidylcholine binding"/>
    <property type="evidence" value="ECO:0007669"/>
    <property type="project" value="TreeGrafter"/>
</dbReference>
<dbReference type="InterPro" id="IPR014729">
    <property type="entry name" value="Rossmann-like_a/b/a_fold"/>
</dbReference>
<evidence type="ECO:0000256" key="1">
    <source>
        <dbReference type="ARBA" id="ARBA00010101"/>
    </source>
</evidence>
<dbReference type="CDD" id="cd02174">
    <property type="entry name" value="CCT"/>
    <property type="match status" value="1"/>
</dbReference>
<dbReference type="PANTHER" id="PTHR10739:SF13">
    <property type="entry name" value="CHOLINE-PHOSPHATE CYTIDYLYLTRANSFERASE"/>
    <property type="match status" value="1"/>
</dbReference>
<keyword evidence="6" id="KW-0594">Phospholipid biosynthesis</keyword>
<reference evidence="11 12" key="1">
    <citation type="submission" date="2014-06" db="EMBL/GenBank/DDBJ databases">
        <authorList>
            <person name="Swart Estienne"/>
        </authorList>
    </citation>
    <scope>NUCLEOTIDE SEQUENCE [LARGE SCALE GENOMIC DNA]</scope>
    <source>
        <strain evidence="11 12">130c</strain>
    </source>
</reference>
<dbReference type="OrthoDB" id="17102at2759"/>
<keyword evidence="3 11" id="KW-0808">Transferase</keyword>
<name>A0A078AMG7_STYLE</name>
<dbReference type="SUPFAM" id="SSF52374">
    <property type="entry name" value="Nucleotidylyl transferase"/>
    <property type="match status" value="1"/>
</dbReference>
<evidence type="ECO:0000256" key="7">
    <source>
        <dbReference type="ARBA" id="ARBA00023264"/>
    </source>
</evidence>
<comment type="similarity">
    <text evidence="1">Belongs to the cytidylyltransferase family.</text>
</comment>
<evidence type="ECO:0000256" key="5">
    <source>
        <dbReference type="ARBA" id="ARBA00023098"/>
    </source>
</evidence>
<dbReference type="Gene3D" id="3.40.50.620">
    <property type="entry name" value="HUPs"/>
    <property type="match status" value="1"/>
</dbReference>
<evidence type="ECO:0000256" key="6">
    <source>
        <dbReference type="ARBA" id="ARBA00023209"/>
    </source>
</evidence>
<dbReference type="InterPro" id="IPR045049">
    <property type="entry name" value="Pcy1-like"/>
</dbReference>
<protein>
    <recommendedName>
        <fullName evidence="8">choline-phosphate cytidylyltransferase</fullName>
        <ecNumber evidence="8">2.7.7.15</ecNumber>
    </recommendedName>
</protein>
<keyword evidence="7" id="KW-1208">Phospholipid metabolism</keyword>
<sequence length="404" mass="46795">MVKSRKPTPHPKNQEATQHELQRQQLQLLGKRQRGGKTSIAKKTNATRGRKHIQFKSESDSFRTDSSFDESQYSDDSNDYESQSRNGYQNDLEEVKEPIRNGQHQIKQQFIQQQNQSQAGPIIQKKANPFQRPGVPDGTDPNNPVRVYADGVFDMYHVGHAKVLEQAKKLFPHTYLIVGVSGDKETIEKKGKIVMNEFERCEILKHCKWVDEVVCPCPWVLTVDFLRKNNIHYVAHDEAPYGGEGQEDIYADVKKLGMFKATQRTEGISTSDIILRIIKDYDMYVWRSLKRGYSRKDIGISAFKAQRIKFKENFKEFKDSLEKEHLGKSFDTGYDKIRTKVSNLIHNMEDNAQTVMYDFLQQFGPKDDKSLIGKIFSKIRKRDEKAKVKATLKMLEEPLSDFDY</sequence>
<evidence type="ECO:0000259" key="10">
    <source>
        <dbReference type="Pfam" id="PF01467"/>
    </source>
</evidence>
<keyword evidence="5" id="KW-0443">Lipid metabolism</keyword>
<keyword evidence="12" id="KW-1185">Reference proteome</keyword>
<evidence type="ECO:0000313" key="11">
    <source>
        <dbReference type="EMBL" id="CDW83111.1"/>
    </source>
</evidence>
<dbReference type="InterPro" id="IPR004821">
    <property type="entry name" value="Cyt_trans-like"/>
</dbReference>
<feature type="domain" description="Cytidyltransferase-like" evidence="10">
    <location>
        <begin position="148"/>
        <end position="274"/>
    </location>
</feature>
<organism evidence="11 12">
    <name type="scientific">Stylonychia lemnae</name>
    <name type="common">Ciliate</name>
    <dbReference type="NCBI Taxonomy" id="5949"/>
    <lineage>
        <taxon>Eukaryota</taxon>
        <taxon>Sar</taxon>
        <taxon>Alveolata</taxon>
        <taxon>Ciliophora</taxon>
        <taxon>Intramacronucleata</taxon>
        <taxon>Spirotrichea</taxon>
        <taxon>Stichotrichia</taxon>
        <taxon>Sporadotrichida</taxon>
        <taxon>Oxytrichidae</taxon>
        <taxon>Stylonychinae</taxon>
        <taxon>Stylonychia</taxon>
    </lineage>
</organism>
<dbReference type="AlphaFoldDB" id="A0A078AMG7"/>